<dbReference type="AlphaFoldDB" id="A0ABD3W519"/>
<evidence type="ECO:0000313" key="6">
    <source>
        <dbReference type="Proteomes" id="UP001634394"/>
    </source>
</evidence>
<reference evidence="5 6" key="1">
    <citation type="submission" date="2024-11" db="EMBL/GenBank/DDBJ databases">
        <title>Chromosome-level genome assembly of the freshwater bivalve Anodonta woodiana.</title>
        <authorList>
            <person name="Chen X."/>
        </authorList>
    </citation>
    <scope>NUCLEOTIDE SEQUENCE [LARGE SCALE GENOMIC DNA]</scope>
    <source>
        <strain evidence="5">MN2024</strain>
        <tissue evidence="5">Gills</tissue>
    </source>
</reference>
<dbReference type="PANTHER" id="PTHR24201">
    <property type="entry name" value="ANK_REP_REGION DOMAIN-CONTAINING PROTEIN"/>
    <property type="match status" value="1"/>
</dbReference>
<comment type="caution">
    <text evidence="5">The sequence shown here is derived from an EMBL/GenBank/DDBJ whole genome shotgun (WGS) entry which is preliminary data.</text>
</comment>
<evidence type="ECO:0000256" key="3">
    <source>
        <dbReference type="PROSITE-ProRule" id="PRU00023"/>
    </source>
</evidence>
<dbReference type="Proteomes" id="UP001634394">
    <property type="component" value="Unassembled WGS sequence"/>
</dbReference>
<evidence type="ECO:0000256" key="1">
    <source>
        <dbReference type="ARBA" id="ARBA00022737"/>
    </source>
</evidence>
<evidence type="ECO:0000256" key="2">
    <source>
        <dbReference type="ARBA" id="ARBA00023043"/>
    </source>
</evidence>
<dbReference type="InterPro" id="IPR050776">
    <property type="entry name" value="Ank_Repeat/CDKN_Inhibitor"/>
</dbReference>
<evidence type="ECO:0000313" key="5">
    <source>
        <dbReference type="EMBL" id="KAL3868977.1"/>
    </source>
</evidence>
<dbReference type="SMART" id="SM00248">
    <property type="entry name" value="ANK"/>
    <property type="match status" value="4"/>
</dbReference>
<dbReference type="InterPro" id="IPR002110">
    <property type="entry name" value="Ankyrin_rpt"/>
</dbReference>
<dbReference type="InterPro" id="IPR036770">
    <property type="entry name" value="Ankyrin_rpt-contain_sf"/>
</dbReference>
<accession>A0ABD3W519</accession>
<keyword evidence="1" id="KW-0677">Repeat</keyword>
<name>A0ABD3W519_SINWO</name>
<dbReference type="Pfam" id="PF12796">
    <property type="entry name" value="Ank_2"/>
    <property type="match status" value="1"/>
</dbReference>
<dbReference type="PROSITE" id="PS50297">
    <property type="entry name" value="ANK_REP_REGION"/>
    <property type="match status" value="2"/>
</dbReference>
<gene>
    <name evidence="5" type="ORF">ACJMK2_041722</name>
</gene>
<dbReference type="PANTHER" id="PTHR24201:SF15">
    <property type="entry name" value="ANKYRIN REPEAT DOMAIN-CONTAINING PROTEIN 66"/>
    <property type="match status" value="1"/>
</dbReference>
<dbReference type="Gene3D" id="1.25.40.20">
    <property type="entry name" value="Ankyrin repeat-containing domain"/>
    <property type="match status" value="2"/>
</dbReference>
<feature type="region of interest" description="Disordered" evidence="4">
    <location>
        <begin position="139"/>
        <end position="164"/>
    </location>
</feature>
<proteinExistence type="predicted"/>
<feature type="repeat" description="ANK" evidence="3">
    <location>
        <begin position="51"/>
        <end position="83"/>
    </location>
</feature>
<keyword evidence="2 3" id="KW-0040">ANK repeat</keyword>
<sequence length="164" mass="18508">MYIRILPTLTRANMAGGLEIHEAASTGDYDSLEEYLRSGKFDVNLKDEEWGKRTALHWAAAKGYVECLRLLLENGAKGTARTDSGWTPAHFAAETGKLTVLRALFNAGIPIDRKDKCGDTPRRIAEMYGHTECVRFLESAEEEQRDNRASRNSMYMSEDEDRES</sequence>
<dbReference type="SUPFAM" id="SSF48403">
    <property type="entry name" value="Ankyrin repeat"/>
    <property type="match status" value="1"/>
</dbReference>
<protein>
    <recommendedName>
        <fullName evidence="7">Ankyrin repeat domain-containing protein 66</fullName>
    </recommendedName>
</protein>
<dbReference type="PROSITE" id="PS50088">
    <property type="entry name" value="ANK_REPEAT"/>
    <property type="match status" value="2"/>
</dbReference>
<dbReference type="EMBL" id="JBJQND010000008">
    <property type="protein sequence ID" value="KAL3868977.1"/>
    <property type="molecule type" value="Genomic_DNA"/>
</dbReference>
<evidence type="ECO:0000256" key="4">
    <source>
        <dbReference type="SAM" id="MobiDB-lite"/>
    </source>
</evidence>
<feature type="repeat" description="ANK" evidence="3">
    <location>
        <begin position="84"/>
        <end position="116"/>
    </location>
</feature>
<evidence type="ECO:0008006" key="7">
    <source>
        <dbReference type="Google" id="ProtNLM"/>
    </source>
</evidence>
<keyword evidence="6" id="KW-1185">Reference proteome</keyword>
<organism evidence="5 6">
    <name type="scientific">Sinanodonta woodiana</name>
    <name type="common">Chinese pond mussel</name>
    <name type="synonym">Anodonta woodiana</name>
    <dbReference type="NCBI Taxonomy" id="1069815"/>
    <lineage>
        <taxon>Eukaryota</taxon>
        <taxon>Metazoa</taxon>
        <taxon>Spiralia</taxon>
        <taxon>Lophotrochozoa</taxon>
        <taxon>Mollusca</taxon>
        <taxon>Bivalvia</taxon>
        <taxon>Autobranchia</taxon>
        <taxon>Heteroconchia</taxon>
        <taxon>Palaeoheterodonta</taxon>
        <taxon>Unionida</taxon>
        <taxon>Unionoidea</taxon>
        <taxon>Unionidae</taxon>
        <taxon>Unioninae</taxon>
        <taxon>Sinanodonta</taxon>
    </lineage>
</organism>